<feature type="compositionally biased region" description="Polar residues" evidence="1">
    <location>
        <begin position="738"/>
        <end position="753"/>
    </location>
</feature>
<dbReference type="EMBL" id="KZ308542">
    <property type="protein sequence ID" value="KAG8231196.1"/>
    <property type="molecule type" value="Genomic_DNA"/>
</dbReference>
<reference evidence="2" key="2">
    <citation type="submission" date="2017-10" db="EMBL/GenBank/DDBJ databases">
        <title>Ladona fulva Genome sequencing and assembly.</title>
        <authorList>
            <person name="Murali S."/>
            <person name="Richards S."/>
            <person name="Bandaranaike D."/>
            <person name="Bellair M."/>
            <person name="Blankenburg K."/>
            <person name="Chao H."/>
            <person name="Dinh H."/>
            <person name="Doddapaneni H."/>
            <person name="Dugan-Rocha S."/>
            <person name="Elkadiri S."/>
            <person name="Gnanaolivu R."/>
            <person name="Hernandez B."/>
            <person name="Skinner E."/>
            <person name="Javaid M."/>
            <person name="Lee S."/>
            <person name="Li M."/>
            <person name="Ming W."/>
            <person name="Munidasa M."/>
            <person name="Muniz J."/>
            <person name="Nguyen L."/>
            <person name="Hughes D."/>
            <person name="Osuji N."/>
            <person name="Pu L.-L."/>
            <person name="Puazo M."/>
            <person name="Qu C."/>
            <person name="Quiroz J."/>
            <person name="Raj R."/>
            <person name="Weissenberger G."/>
            <person name="Xin Y."/>
            <person name="Zou X."/>
            <person name="Han Y."/>
            <person name="Worley K."/>
            <person name="Muzny D."/>
            <person name="Gibbs R."/>
        </authorList>
    </citation>
    <scope>NUCLEOTIDE SEQUENCE</scope>
    <source>
        <strain evidence="2">Sampled in the wild</strain>
    </source>
</reference>
<feature type="compositionally biased region" description="Basic and acidic residues" evidence="1">
    <location>
        <begin position="350"/>
        <end position="359"/>
    </location>
</feature>
<gene>
    <name evidence="2" type="ORF">J437_LFUL011309</name>
</gene>
<feature type="compositionally biased region" description="Polar residues" evidence="1">
    <location>
        <begin position="690"/>
        <end position="705"/>
    </location>
</feature>
<feature type="compositionally biased region" description="Basic and acidic residues" evidence="1">
    <location>
        <begin position="848"/>
        <end position="876"/>
    </location>
</feature>
<keyword evidence="3" id="KW-1185">Reference proteome</keyword>
<feature type="region of interest" description="Disordered" evidence="1">
    <location>
        <begin position="73"/>
        <end position="228"/>
    </location>
</feature>
<comment type="caution">
    <text evidence="2">The sequence shown here is derived from an EMBL/GenBank/DDBJ whole genome shotgun (WGS) entry which is preliminary data.</text>
</comment>
<reference evidence="2" key="1">
    <citation type="submission" date="2013-04" db="EMBL/GenBank/DDBJ databases">
        <authorList>
            <person name="Qu J."/>
            <person name="Murali S.C."/>
            <person name="Bandaranaike D."/>
            <person name="Bellair M."/>
            <person name="Blankenburg K."/>
            <person name="Chao H."/>
            <person name="Dinh H."/>
            <person name="Doddapaneni H."/>
            <person name="Downs B."/>
            <person name="Dugan-Rocha S."/>
            <person name="Elkadiri S."/>
            <person name="Gnanaolivu R.D."/>
            <person name="Hernandez B."/>
            <person name="Javaid M."/>
            <person name="Jayaseelan J.C."/>
            <person name="Lee S."/>
            <person name="Li M."/>
            <person name="Ming W."/>
            <person name="Munidasa M."/>
            <person name="Muniz J."/>
            <person name="Nguyen L."/>
            <person name="Ongeri F."/>
            <person name="Osuji N."/>
            <person name="Pu L.-L."/>
            <person name="Puazo M."/>
            <person name="Qu C."/>
            <person name="Quiroz J."/>
            <person name="Raj R."/>
            <person name="Weissenberger G."/>
            <person name="Xin Y."/>
            <person name="Zou X."/>
            <person name="Han Y."/>
            <person name="Richards S."/>
            <person name="Worley K."/>
            <person name="Muzny D."/>
            <person name="Gibbs R."/>
        </authorList>
    </citation>
    <scope>NUCLEOTIDE SEQUENCE</scope>
    <source>
        <strain evidence="2">Sampled in the wild</strain>
    </source>
</reference>
<feature type="region of interest" description="Disordered" evidence="1">
    <location>
        <begin position="815"/>
        <end position="893"/>
    </location>
</feature>
<sequence>MCTMSDSLKMAWEGKKLNLREEEKFLDDKLMVKLDGNKFTSLLSEIGLLEPGMSLEEKRELASVVLESTKMAQDQLSQREKEDEWELMVLSEEDTKDRAGTSKRKVHADKGSVSSTDKDRASSVGLKNTNSQRDKSHMLKEDGVGNETGKEKDDSRVTAEMEQLSTVVKDRKEREMTTKREKRDRQRKAEEEARRERQMKGKEEERERRQRERRKGDNRTAKDVVVIDDERKERAPRIAGKPSCLLEELEKSDVEHKKEKGEIPKSSFYGPAHLIETNPNPFSTEIYSTTVKRHHPKNNNLLKLVEEDMRNKLAEAAIKGKVCKESKEIVITQEERSTAEKEAANHMKESVITHGEHCSTRSHGNGRRQKDNKGEDGESATKDDRLSIFPKRELESVKDGSRTRTRRMLSLALSSQSSVSVVKTQEEDISCEKRRREEEINDLSLAPQGDGFEKEGEGFSNSDVKTPDEKKRRLEKAQLSRKWSDVAAGKKMDLPEKAHEVENSAETKSNKLMPNKRWRRVRRNFKSSFGSGSEVDEWISSDEDKKVEPKLLTKDQIVARFDNCLLRMKNAIQKQQSSELQDKSKRVKNHVCLKKKYKVPPGFQEPDSDDDFNLWKICFGDKLATGGRSESEEIKSDTPVASKSIVTRSRARQRNSISPSLSSKSVSSLEERGASSPLRMSPLKEIMPGPSTQTNDEIQSTSKSPSSKEMDLISKVACPTSTISRSTQTPRESDSESDQSNSTATAPPSTISNEEPEECKPSWDLYEVEEEKKDDDVELVDLSSGDGCKSDSINCPICNRAFPMAEIEAHASVCNAEEDDSSEGEPFVDPRIRRENLRSQRMLSKTTGGEKRGDDAGSREILTDNNEKEEKCENKREKRRNRKGRGIRKGGMK</sequence>
<feature type="compositionally biased region" description="Basic residues" evidence="1">
    <location>
        <begin position="877"/>
        <end position="893"/>
    </location>
</feature>
<feature type="compositionally biased region" description="Basic and acidic residues" evidence="1">
    <location>
        <begin position="424"/>
        <end position="438"/>
    </location>
</feature>
<protein>
    <submittedName>
        <fullName evidence="2">Uncharacterized protein</fullName>
    </submittedName>
</protein>
<feature type="compositionally biased region" description="Basic and acidic residues" evidence="1">
    <location>
        <begin position="368"/>
        <end position="402"/>
    </location>
</feature>
<feature type="compositionally biased region" description="Basic and acidic residues" evidence="1">
    <location>
        <begin position="250"/>
        <end position="263"/>
    </location>
</feature>
<feature type="region of interest" description="Disordered" evidence="1">
    <location>
        <begin position="250"/>
        <end position="281"/>
    </location>
</feature>
<feature type="compositionally biased region" description="Low complexity" evidence="1">
    <location>
        <begin position="409"/>
        <end position="422"/>
    </location>
</feature>
<organism evidence="2 3">
    <name type="scientific">Ladona fulva</name>
    <name type="common">Scarce chaser dragonfly</name>
    <name type="synonym">Libellula fulva</name>
    <dbReference type="NCBI Taxonomy" id="123851"/>
    <lineage>
        <taxon>Eukaryota</taxon>
        <taxon>Metazoa</taxon>
        <taxon>Ecdysozoa</taxon>
        <taxon>Arthropoda</taxon>
        <taxon>Hexapoda</taxon>
        <taxon>Insecta</taxon>
        <taxon>Pterygota</taxon>
        <taxon>Palaeoptera</taxon>
        <taxon>Odonata</taxon>
        <taxon>Epiprocta</taxon>
        <taxon>Anisoptera</taxon>
        <taxon>Libelluloidea</taxon>
        <taxon>Libellulidae</taxon>
        <taxon>Ladona</taxon>
    </lineage>
</organism>
<dbReference type="OrthoDB" id="7536094at2759"/>
<evidence type="ECO:0000256" key="1">
    <source>
        <dbReference type="SAM" id="MobiDB-lite"/>
    </source>
</evidence>
<feature type="compositionally biased region" description="Basic and acidic residues" evidence="1">
    <location>
        <begin position="168"/>
        <end position="222"/>
    </location>
</feature>
<dbReference type="Proteomes" id="UP000792457">
    <property type="component" value="Unassembled WGS sequence"/>
</dbReference>
<proteinExistence type="predicted"/>
<feature type="region of interest" description="Disordered" evidence="1">
    <location>
        <begin position="350"/>
        <end position="515"/>
    </location>
</feature>
<feature type="compositionally biased region" description="Basic and acidic residues" evidence="1">
    <location>
        <begin position="132"/>
        <end position="159"/>
    </location>
</feature>
<feature type="compositionally biased region" description="Acidic residues" evidence="1">
    <location>
        <begin position="83"/>
        <end position="92"/>
    </location>
</feature>
<feature type="compositionally biased region" description="Polar residues" evidence="1">
    <location>
        <begin position="719"/>
        <end position="730"/>
    </location>
</feature>
<evidence type="ECO:0000313" key="2">
    <source>
        <dbReference type="EMBL" id="KAG8231196.1"/>
    </source>
</evidence>
<feature type="compositionally biased region" description="Basic and acidic residues" evidence="1">
    <location>
        <begin position="828"/>
        <end position="838"/>
    </location>
</feature>
<feature type="compositionally biased region" description="Low complexity" evidence="1">
    <location>
        <begin position="656"/>
        <end position="668"/>
    </location>
</feature>
<name>A0A8K0KA31_LADFU</name>
<feature type="compositionally biased region" description="Basic and acidic residues" evidence="1">
    <location>
        <begin position="465"/>
        <end position="502"/>
    </location>
</feature>
<evidence type="ECO:0000313" key="3">
    <source>
        <dbReference type="Proteomes" id="UP000792457"/>
    </source>
</evidence>
<feature type="region of interest" description="Disordered" evidence="1">
    <location>
        <begin position="628"/>
        <end position="763"/>
    </location>
</feature>
<dbReference type="AlphaFoldDB" id="A0A8K0KA31"/>
<accession>A0A8K0KA31</accession>